<evidence type="ECO:0000313" key="3">
    <source>
        <dbReference type="Proteomes" id="UP000291301"/>
    </source>
</evidence>
<feature type="transmembrane region" description="Helical" evidence="1">
    <location>
        <begin position="222"/>
        <end position="240"/>
    </location>
</feature>
<keyword evidence="1" id="KW-0472">Membrane</keyword>
<dbReference type="Proteomes" id="UP000291301">
    <property type="component" value="Unassembled WGS sequence"/>
</dbReference>
<feature type="transmembrane region" description="Helical" evidence="1">
    <location>
        <begin position="63"/>
        <end position="91"/>
    </location>
</feature>
<feature type="transmembrane region" description="Helical" evidence="1">
    <location>
        <begin position="142"/>
        <end position="162"/>
    </location>
</feature>
<feature type="transmembrane region" description="Helical" evidence="1">
    <location>
        <begin position="198"/>
        <end position="216"/>
    </location>
</feature>
<sequence>MDTGSSTDDEGHSALWFARGMRNVISVPAIILMSAFVGFAGFAKESGVDVTHAMFMTAVVWALPAKVVLIAAINSGATLVPAFLAVTLSSARLMPMVTTLVPEIRSEKTRTLTLLVLSHFVAVTSWVMTMERIARAPRRHRTAYFAGFAVTLTTANILIVGAVYASSAVLPPEALGALFFLTPIYFLTSLWATARDHVVKIAMVAGLILGPVFYLIAPEFDLLLAGIIGGVAAFVIGRFGKRTGTDRT</sequence>
<feature type="transmembrane region" description="Helical" evidence="1">
    <location>
        <begin position="25"/>
        <end position="43"/>
    </location>
</feature>
<dbReference type="InterPro" id="IPR011606">
    <property type="entry name" value="Brnchd-chn_aa_trnsp_permease"/>
</dbReference>
<proteinExistence type="predicted"/>
<reference evidence="2 3" key="1">
    <citation type="journal article" date="2015" name="Antonie Van Leeuwenhoek">
        <title>Oricola cellulosilytica gen. nov., sp. nov., a cellulose-degrading bacterium of the family Phyllobacteriaceae isolated from surface seashore water, and emended descriptions of Mesorhizobium loti and Phyllobacterium myrsinacearum.</title>
        <authorList>
            <person name="Hameed A."/>
            <person name="Shahina M."/>
            <person name="Lai W.A."/>
            <person name="Lin S.Y."/>
            <person name="Young L.S."/>
            <person name="Liu Y.C."/>
            <person name="Hsu Y.H."/>
            <person name="Young C.C."/>
        </authorList>
    </citation>
    <scope>NUCLEOTIDE SEQUENCE [LARGE SCALE GENOMIC DNA]</scope>
    <source>
        <strain evidence="2 3">KCTC 52183</strain>
    </source>
</reference>
<feature type="transmembrane region" description="Helical" evidence="1">
    <location>
        <begin position="111"/>
        <end position="130"/>
    </location>
</feature>
<dbReference type="OrthoDB" id="7675159at2"/>
<feature type="transmembrane region" description="Helical" evidence="1">
    <location>
        <begin position="174"/>
        <end position="191"/>
    </location>
</feature>
<organism evidence="2 3">
    <name type="scientific">Oricola cellulosilytica</name>
    <dbReference type="NCBI Taxonomy" id="1429082"/>
    <lineage>
        <taxon>Bacteria</taxon>
        <taxon>Pseudomonadati</taxon>
        <taxon>Pseudomonadota</taxon>
        <taxon>Alphaproteobacteria</taxon>
        <taxon>Hyphomicrobiales</taxon>
        <taxon>Ahrensiaceae</taxon>
        <taxon>Oricola</taxon>
    </lineage>
</organism>
<evidence type="ECO:0000256" key="1">
    <source>
        <dbReference type="SAM" id="Phobius"/>
    </source>
</evidence>
<name>A0A4R0PDE0_9HYPH</name>
<keyword evidence="1" id="KW-1133">Transmembrane helix</keyword>
<accession>A0A4R0PDE0</accession>
<dbReference type="Pfam" id="PF03591">
    <property type="entry name" value="AzlC"/>
    <property type="match status" value="1"/>
</dbReference>
<keyword evidence="3" id="KW-1185">Reference proteome</keyword>
<dbReference type="AlphaFoldDB" id="A0A4R0PDE0"/>
<comment type="caution">
    <text evidence="2">The sequence shown here is derived from an EMBL/GenBank/DDBJ whole genome shotgun (WGS) entry which is preliminary data.</text>
</comment>
<protein>
    <submittedName>
        <fullName evidence="2">Branched-chain amino acid ABC transporter permease</fullName>
    </submittedName>
</protein>
<dbReference type="RefSeq" id="WP_131570232.1">
    <property type="nucleotide sequence ID" value="NZ_JAINFK010000005.1"/>
</dbReference>
<dbReference type="EMBL" id="SJST01000006">
    <property type="protein sequence ID" value="TCD13223.1"/>
    <property type="molecule type" value="Genomic_DNA"/>
</dbReference>
<keyword evidence="1" id="KW-0812">Transmembrane</keyword>
<evidence type="ECO:0000313" key="2">
    <source>
        <dbReference type="EMBL" id="TCD13223.1"/>
    </source>
</evidence>
<gene>
    <name evidence="2" type="ORF">E0D97_14585</name>
</gene>